<dbReference type="GO" id="GO:0061599">
    <property type="term" value="F:molybdopterin molybdotransferase activity"/>
    <property type="evidence" value="ECO:0007669"/>
    <property type="project" value="TreeGrafter"/>
</dbReference>
<dbReference type="SUPFAM" id="SSF63882">
    <property type="entry name" value="MoeA N-terminal region -like"/>
    <property type="match status" value="1"/>
</dbReference>
<feature type="non-terminal residue" evidence="4">
    <location>
        <position position="1"/>
    </location>
</feature>
<feature type="non-terminal residue" evidence="4">
    <location>
        <position position="284"/>
    </location>
</feature>
<organism evidence="4">
    <name type="scientific">marine sediment metagenome</name>
    <dbReference type="NCBI Taxonomy" id="412755"/>
    <lineage>
        <taxon>unclassified sequences</taxon>
        <taxon>metagenomes</taxon>
        <taxon>ecological metagenomes</taxon>
    </lineage>
</organism>
<evidence type="ECO:0000256" key="1">
    <source>
        <dbReference type="ARBA" id="ARBA00005046"/>
    </source>
</evidence>
<dbReference type="Gene3D" id="3.40.980.10">
    <property type="entry name" value="MoaB/Mog-like domain"/>
    <property type="match status" value="1"/>
</dbReference>
<dbReference type="FunFam" id="2.170.190.11:FF:000001">
    <property type="entry name" value="Molybdopterin molybdenumtransferase"/>
    <property type="match status" value="1"/>
</dbReference>
<evidence type="ECO:0000259" key="3">
    <source>
        <dbReference type="SMART" id="SM00852"/>
    </source>
</evidence>
<dbReference type="InterPro" id="IPR036425">
    <property type="entry name" value="MoaB/Mog-like_dom_sf"/>
</dbReference>
<dbReference type="GO" id="GO:0005829">
    <property type="term" value="C:cytosol"/>
    <property type="evidence" value="ECO:0007669"/>
    <property type="project" value="TreeGrafter"/>
</dbReference>
<name>X1C6Y3_9ZZZZ</name>
<dbReference type="Gene3D" id="3.90.105.10">
    <property type="entry name" value="Molybdopterin biosynthesis moea protein, domain 2"/>
    <property type="match status" value="1"/>
</dbReference>
<dbReference type="InterPro" id="IPR008284">
    <property type="entry name" value="MoCF_biosynth_CS"/>
</dbReference>
<dbReference type="InterPro" id="IPR001453">
    <property type="entry name" value="MoaB/Mog_dom"/>
</dbReference>
<dbReference type="Pfam" id="PF00994">
    <property type="entry name" value="MoCF_biosynth"/>
    <property type="match status" value="1"/>
</dbReference>
<proteinExistence type="predicted"/>
<comment type="caution">
    <text evidence="4">The sequence shown here is derived from an EMBL/GenBank/DDBJ whole genome shotgun (WGS) entry which is preliminary data.</text>
</comment>
<protein>
    <recommendedName>
        <fullName evidence="3">MoaB/Mog domain-containing protein</fullName>
    </recommendedName>
</protein>
<sequence length="284" mass="29083">DKAMVDGYAVIAADSQPRTVIEEVTAGKVPSRSVTLGTATRIMTGAPVPEGADAVVMVERTETLADGTVRLLEPSVTPDQNIMRRAALMQCGDVVLGRGTEVRPIEAGLLAEVGCSRPVVVPRPTAAVVATGDELVAPHEVPAASQLRNSNGPLLVAAARRAGAVPVDLGIAVDDFDDLEGKIVAGLASDILLLSGGVSAGVLDLVPSVLEGLGVEQVFHKVQIKPGKPVWFGVKRSAADGDGPPTLVFGLPGNPVSVWVCFELLVRPAIGALSGRGASSLTTS</sequence>
<dbReference type="Pfam" id="PF03453">
    <property type="entry name" value="MoeA_N"/>
    <property type="match status" value="1"/>
</dbReference>
<evidence type="ECO:0000313" key="4">
    <source>
        <dbReference type="EMBL" id="GAH03831.1"/>
    </source>
</evidence>
<dbReference type="CDD" id="cd00887">
    <property type="entry name" value="MoeA"/>
    <property type="match status" value="1"/>
</dbReference>
<dbReference type="InterPro" id="IPR005110">
    <property type="entry name" value="MoeA_linker/N"/>
</dbReference>
<comment type="pathway">
    <text evidence="1">Cofactor biosynthesis; molybdopterin biosynthesis.</text>
</comment>
<accession>X1C6Y3</accession>
<keyword evidence="2" id="KW-0501">Molybdenum cofactor biosynthesis</keyword>
<dbReference type="PANTHER" id="PTHR10192:SF5">
    <property type="entry name" value="GEPHYRIN"/>
    <property type="match status" value="1"/>
</dbReference>
<gene>
    <name evidence="4" type="ORF">S01H4_44095</name>
</gene>
<dbReference type="InterPro" id="IPR036135">
    <property type="entry name" value="MoeA_linker/N_sf"/>
</dbReference>
<dbReference type="SUPFAM" id="SSF53218">
    <property type="entry name" value="Molybdenum cofactor biosynthesis proteins"/>
    <property type="match status" value="1"/>
</dbReference>
<dbReference type="PANTHER" id="PTHR10192">
    <property type="entry name" value="MOLYBDOPTERIN BIOSYNTHESIS PROTEIN"/>
    <property type="match status" value="1"/>
</dbReference>
<dbReference type="Gene3D" id="2.170.190.11">
    <property type="entry name" value="Molybdopterin biosynthesis moea protein, domain 3"/>
    <property type="match status" value="1"/>
</dbReference>
<reference evidence="4" key="1">
    <citation type="journal article" date="2014" name="Front. Microbiol.">
        <title>High frequency of phylogenetically diverse reductive dehalogenase-homologous genes in deep subseafloor sedimentary metagenomes.</title>
        <authorList>
            <person name="Kawai M."/>
            <person name="Futagami T."/>
            <person name="Toyoda A."/>
            <person name="Takaki Y."/>
            <person name="Nishi S."/>
            <person name="Hori S."/>
            <person name="Arai W."/>
            <person name="Tsubouchi T."/>
            <person name="Morono Y."/>
            <person name="Uchiyama I."/>
            <person name="Ito T."/>
            <person name="Fujiyama A."/>
            <person name="Inagaki F."/>
            <person name="Takami H."/>
        </authorList>
    </citation>
    <scope>NUCLEOTIDE SEQUENCE</scope>
    <source>
        <strain evidence="4">Expedition CK06-06</strain>
    </source>
</reference>
<evidence type="ECO:0000256" key="2">
    <source>
        <dbReference type="ARBA" id="ARBA00023150"/>
    </source>
</evidence>
<dbReference type="InterPro" id="IPR038987">
    <property type="entry name" value="MoeA-like"/>
</dbReference>
<dbReference type="PROSITE" id="PS01079">
    <property type="entry name" value="MOCF_BIOSYNTHESIS_2"/>
    <property type="match status" value="1"/>
</dbReference>
<dbReference type="GO" id="GO:0006777">
    <property type="term" value="P:Mo-molybdopterin cofactor biosynthetic process"/>
    <property type="evidence" value="ECO:0007669"/>
    <property type="project" value="UniProtKB-KW"/>
</dbReference>
<feature type="domain" description="MoaB/Mog" evidence="3">
    <location>
        <begin position="127"/>
        <end position="272"/>
    </location>
</feature>
<dbReference type="EMBL" id="BART01024405">
    <property type="protein sequence ID" value="GAH03831.1"/>
    <property type="molecule type" value="Genomic_DNA"/>
</dbReference>
<dbReference type="SMART" id="SM00852">
    <property type="entry name" value="MoCF_biosynth"/>
    <property type="match status" value="1"/>
</dbReference>
<dbReference type="AlphaFoldDB" id="X1C6Y3"/>